<evidence type="ECO:0000313" key="10">
    <source>
        <dbReference type="EMBL" id="KAL2326332.1"/>
    </source>
</evidence>
<dbReference type="InterPro" id="IPR041118">
    <property type="entry name" value="Rx_N"/>
</dbReference>
<keyword evidence="11" id="KW-1185">Reference proteome</keyword>
<organism evidence="10 11">
    <name type="scientific">Flemingia macrophylla</name>
    <dbReference type="NCBI Taxonomy" id="520843"/>
    <lineage>
        <taxon>Eukaryota</taxon>
        <taxon>Viridiplantae</taxon>
        <taxon>Streptophyta</taxon>
        <taxon>Embryophyta</taxon>
        <taxon>Tracheophyta</taxon>
        <taxon>Spermatophyta</taxon>
        <taxon>Magnoliopsida</taxon>
        <taxon>eudicotyledons</taxon>
        <taxon>Gunneridae</taxon>
        <taxon>Pentapetalae</taxon>
        <taxon>rosids</taxon>
        <taxon>fabids</taxon>
        <taxon>Fabales</taxon>
        <taxon>Fabaceae</taxon>
        <taxon>Papilionoideae</taxon>
        <taxon>50 kb inversion clade</taxon>
        <taxon>NPAAA clade</taxon>
        <taxon>indigoferoid/millettioid clade</taxon>
        <taxon>Phaseoleae</taxon>
        <taxon>Flemingia</taxon>
    </lineage>
</organism>
<accession>A0ABD1LS36</accession>
<sequence>MPVVETLGGALFGAFLQVAFDRLASHQILDFFRGRELDMTLLSRLNMNLLSIDAVVDDAERKQIDNPRVKAWLAAVKDVVFEAEDLLDEIDYELSKCQVEAESQTNSHQVCNFNMEIESKMKQVLDDLEFLASQKGYLGLKEASGFGPSGVESGSGSKVTQRLPSTSLVVENVIFGRDDDKEIITNWLTSDTNNHNQLSILSIVGIGGEGKTTLAQHVYNDPRIEGKFDIKIWVCVSDDFDVFKVTTTILEAITKSKDKSRNLEMLHGRLKEILTRKKFFLVLDDVWNEDRKKWEVVQTPLNYGAHGSRILVTTRSKKVATSMRSNKIHLLTQLEGDHCWKVLAKYAFQDDNPPLNDELKEIGLKIVKKCKGLPLALKTIGSLLYTKSSILEWKSVLTSEIWDLPKEHNEIIPALLLSYHHLPSHLKRCFAYCALFPKDYEFDKECLIMLWMVENFLQCPQQRQSLEEIGEQYFNDLVSRSFFQQSSIYETWFVMHDLLNDLAKYICGDICFRLGVDKVNVIPKMTRYFSLAINHIQYIDGFGSLYDAKRLRTFMPTSWRMNYLYDHWYCKVSIHELFIKFKFLRVFSLSCSDLVEVPDSIGDLKHLCSLDLSGTAIKTLPDSICSLYNLQLLKLSFCKNLEELPLNLHKLINLRRLEFRDTKVKKMPMHLGKLKNLQVLSSFYVGTSSEFSIRQLGELKLHGILSIGELQNIENPWDALTADLKNKIHLAELELEWNRNHDDLTKERDILENLQPSKHLKKLSIRNYGDKQFPSWLFDNSLSNVVSLKLDYCIYCSCLPPLGLLPLLKHLTITGLDGISTIGADFYGNNSSSFTSLETLYFSDMKEWEEWDCKAVTSAFPHLQQLFIVKCPKLKGHLPKQLLHLKKLVIRHCKQLVTYVPKALAFCELDIRYCGNLQFDYHPTTLKMLAISGHSTEARTIERIGNILPDTSLEFLFIDSCPNMNIPIIRCYDFLINLEISDGCDSLTTFPLYLFPKLCSLDLMCRNLQTISQGTTHNHLKDLKINGCPRFESFPSEGLSAPWLESFHIEGLKNLKSLPEGMHFLLPSLDNLHIEDCPRIESFPDGGLPPNLKKILLYNCSKLITSLKAVLGSNPSLETLRIGKVDVESFPDEDVLPLCLTSLSIYDCPNLKKLDYKGLCRLSSLMELVLDDCSSLRCLPEQGLPKSISYLSISGNCPFLKQRCQKPKGEDWRKIAHIRKVWVDHKPIR</sequence>
<dbReference type="Gene3D" id="1.10.10.10">
    <property type="entry name" value="Winged helix-like DNA-binding domain superfamily/Winged helix DNA-binding domain"/>
    <property type="match status" value="1"/>
</dbReference>
<protein>
    <recommendedName>
        <fullName evidence="12">Disease resistance RPP13-like protein 1</fullName>
    </recommendedName>
</protein>
<keyword evidence="4" id="KW-0611">Plant defense</keyword>
<keyword evidence="3" id="KW-0547">Nucleotide-binding</keyword>
<gene>
    <name evidence="10" type="ORF">Fmac_025390</name>
</gene>
<dbReference type="Pfam" id="PF00931">
    <property type="entry name" value="NB-ARC"/>
    <property type="match status" value="1"/>
</dbReference>
<dbReference type="GO" id="GO:0006952">
    <property type="term" value="P:defense response"/>
    <property type="evidence" value="ECO:0007669"/>
    <property type="project" value="UniProtKB-KW"/>
</dbReference>
<keyword evidence="5" id="KW-0067">ATP-binding</keyword>
<proteinExistence type="predicted"/>
<dbReference type="InterPro" id="IPR032675">
    <property type="entry name" value="LRR_dom_sf"/>
</dbReference>
<dbReference type="Proteomes" id="UP001603857">
    <property type="component" value="Unassembled WGS sequence"/>
</dbReference>
<dbReference type="InterPro" id="IPR027417">
    <property type="entry name" value="P-loop_NTPase"/>
</dbReference>
<dbReference type="Gene3D" id="3.40.50.300">
    <property type="entry name" value="P-loop containing nucleotide triphosphate hydrolases"/>
    <property type="match status" value="1"/>
</dbReference>
<dbReference type="SUPFAM" id="SSF52058">
    <property type="entry name" value="L domain-like"/>
    <property type="match status" value="2"/>
</dbReference>
<evidence type="ECO:0000256" key="3">
    <source>
        <dbReference type="ARBA" id="ARBA00022741"/>
    </source>
</evidence>
<dbReference type="InterPro" id="IPR058922">
    <property type="entry name" value="WHD_DRP"/>
</dbReference>
<dbReference type="EMBL" id="JBGMDY010000008">
    <property type="protein sequence ID" value="KAL2326332.1"/>
    <property type="molecule type" value="Genomic_DNA"/>
</dbReference>
<dbReference type="InterPro" id="IPR056789">
    <property type="entry name" value="LRR_R13L1-DRL21"/>
</dbReference>
<evidence type="ECO:0000313" key="11">
    <source>
        <dbReference type="Proteomes" id="UP001603857"/>
    </source>
</evidence>
<evidence type="ECO:0008006" key="12">
    <source>
        <dbReference type="Google" id="ProtNLM"/>
    </source>
</evidence>
<reference evidence="10 11" key="1">
    <citation type="submission" date="2024-08" db="EMBL/GenBank/DDBJ databases">
        <title>Insights into the chromosomal genome structure of Flemingia macrophylla.</title>
        <authorList>
            <person name="Ding Y."/>
            <person name="Zhao Y."/>
            <person name="Bi W."/>
            <person name="Wu M."/>
            <person name="Zhao G."/>
            <person name="Gong Y."/>
            <person name="Li W."/>
            <person name="Zhang P."/>
        </authorList>
    </citation>
    <scope>NUCLEOTIDE SEQUENCE [LARGE SCALE GENOMIC DNA]</scope>
    <source>
        <strain evidence="10">DYQJB</strain>
        <tissue evidence="10">Leaf</tissue>
    </source>
</reference>
<evidence type="ECO:0000256" key="5">
    <source>
        <dbReference type="ARBA" id="ARBA00022840"/>
    </source>
</evidence>
<dbReference type="GO" id="GO:0005524">
    <property type="term" value="F:ATP binding"/>
    <property type="evidence" value="ECO:0007669"/>
    <property type="project" value="UniProtKB-KW"/>
</dbReference>
<dbReference type="GO" id="GO:0051707">
    <property type="term" value="P:response to other organism"/>
    <property type="evidence" value="ECO:0007669"/>
    <property type="project" value="UniProtKB-ARBA"/>
</dbReference>
<feature type="domain" description="R13L1/DRL21-like LRR repeat region" evidence="9">
    <location>
        <begin position="693"/>
        <end position="815"/>
    </location>
</feature>
<dbReference type="InterPro" id="IPR002182">
    <property type="entry name" value="NB-ARC"/>
</dbReference>
<keyword evidence="1" id="KW-0433">Leucine-rich repeat</keyword>
<feature type="domain" description="Disease resistance N-terminal" evidence="7">
    <location>
        <begin position="17"/>
        <end position="105"/>
    </location>
</feature>
<keyword evidence="2" id="KW-0677">Repeat</keyword>
<comment type="caution">
    <text evidence="10">The sequence shown here is derived from an EMBL/GenBank/DDBJ whole genome shotgun (WGS) entry which is preliminary data.</text>
</comment>
<dbReference type="Gene3D" id="1.20.5.4130">
    <property type="match status" value="1"/>
</dbReference>
<feature type="domain" description="NB-ARC" evidence="6">
    <location>
        <begin position="178"/>
        <end position="350"/>
    </location>
</feature>
<evidence type="ECO:0000259" key="9">
    <source>
        <dbReference type="Pfam" id="PF25019"/>
    </source>
</evidence>
<dbReference type="PANTHER" id="PTHR36766">
    <property type="entry name" value="PLANT BROAD-SPECTRUM MILDEW RESISTANCE PROTEIN RPW8"/>
    <property type="match status" value="1"/>
</dbReference>
<dbReference type="Pfam" id="PF23559">
    <property type="entry name" value="WHD_DRP"/>
    <property type="match status" value="1"/>
</dbReference>
<evidence type="ECO:0000259" key="8">
    <source>
        <dbReference type="Pfam" id="PF23559"/>
    </source>
</evidence>
<dbReference type="InterPro" id="IPR036388">
    <property type="entry name" value="WH-like_DNA-bd_sf"/>
</dbReference>
<dbReference type="PRINTS" id="PR00364">
    <property type="entry name" value="DISEASERSIST"/>
</dbReference>
<dbReference type="SUPFAM" id="SSF52540">
    <property type="entry name" value="P-loop containing nucleoside triphosphate hydrolases"/>
    <property type="match status" value="1"/>
</dbReference>
<dbReference type="InterPro" id="IPR042197">
    <property type="entry name" value="Apaf_helical"/>
</dbReference>
<dbReference type="AlphaFoldDB" id="A0ABD1LS36"/>
<evidence type="ECO:0000259" key="6">
    <source>
        <dbReference type="Pfam" id="PF00931"/>
    </source>
</evidence>
<dbReference type="Pfam" id="PF18052">
    <property type="entry name" value="Rx_N"/>
    <property type="match status" value="1"/>
</dbReference>
<feature type="domain" description="Disease resistance protein winged helix" evidence="8">
    <location>
        <begin position="435"/>
        <end position="503"/>
    </location>
</feature>
<dbReference type="FunFam" id="1.10.10.10:FF:000322">
    <property type="entry name" value="Probable disease resistance protein At1g63360"/>
    <property type="match status" value="1"/>
</dbReference>
<dbReference type="PANTHER" id="PTHR36766:SF40">
    <property type="entry name" value="DISEASE RESISTANCE PROTEIN RGA3"/>
    <property type="match status" value="1"/>
</dbReference>
<dbReference type="FunFam" id="3.40.50.300:FF:001091">
    <property type="entry name" value="Probable disease resistance protein At1g61300"/>
    <property type="match status" value="1"/>
</dbReference>
<dbReference type="Gene3D" id="1.10.8.430">
    <property type="entry name" value="Helical domain of apoptotic protease-activating factors"/>
    <property type="match status" value="1"/>
</dbReference>
<evidence type="ECO:0000256" key="2">
    <source>
        <dbReference type="ARBA" id="ARBA00022737"/>
    </source>
</evidence>
<name>A0ABD1LS36_9FABA</name>
<dbReference type="Gene3D" id="3.80.10.10">
    <property type="entry name" value="Ribonuclease Inhibitor"/>
    <property type="match status" value="4"/>
</dbReference>
<evidence type="ECO:0000256" key="4">
    <source>
        <dbReference type="ARBA" id="ARBA00022821"/>
    </source>
</evidence>
<evidence type="ECO:0000259" key="7">
    <source>
        <dbReference type="Pfam" id="PF18052"/>
    </source>
</evidence>
<dbReference type="Pfam" id="PF25019">
    <property type="entry name" value="LRR_R13L1-DRL21"/>
    <property type="match status" value="1"/>
</dbReference>
<evidence type="ECO:0000256" key="1">
    <source>
        <dbReference type="ARBA" id="ARBA00022614"/>
    </source>
</evidence>